<keyword evidence="5" id="KW-0732">Signal</keyword>
<evidence type="ECO:0000256" key="6">
    <source>
        <dbReference type="ARBA" id="ARBA00023136"/>
    </source>
</evidence>
<organism evidence="8 9">
    <name type="scientific">Streblomastix strix</name>
    <dbReference type="NCBI Taxonomy" id="222440"/>
    <lineage>
        <taxon>Eukaryota</taxon>
        <taxon>Metamonada</taxon>
        <taxon>Preaxostyla</taxon>
        <taxon>Oxymonadida</taxon>
        <taxon>Streblomastigidae</taxon>
        <taxon>Streblomastix</taxon>
    </lineage>
</organism>
<dbReference type="SUPFAM" id="SSF51126">
    <property type="entry name" value="Pectin lyase-like"/>
    <property type="match status" value="1"/>
</dbReference>
<evidence type="ECO:0000313" key="8">
    <source>
        <dbReference type="EMBL" id="KAA6362945.1"/>
    </source>
</evidence>
<evidence type="ECO:0000313" key="9">
    <source>
        <dbReference type="Proteomes" id="UP000324800"/>
    </source>
</evidence>
<keyword evidence="6" id="KW-0472">Membrane</keyword>
<dbReference type="Pfam" id="PF02415">
    <property type="entry name" value="Chlam_PMP"/>
    <property type="match status" value="1"/>
</dbReference>
<keyword evidence="4" id="KW-0964">Secreted</keyword>
<protein>
    <recommendedName>
        <fullName evidence="10">Right handed beta helix domain-containing protein</fullName>
    </recommendedName>
</protein>
<evidence type="ECO:0000256" key="2">
    <source>
        <dbReference type="ARBA" id="ARBA00004442"/>
    </source>
</evidence>
<dbReference type="EMBL" id="SNRW01023522">
    <property type="protein sequence ID" value="KAA6362945.1"/>
    <property type="molecule type" value="Genomic_DNA"/>
</dbReference>
<feature type="non-terminal residue" evidence="8">
    <location>
        <position position="1"/>
    </location>
</feature>
<comment type="subcellular location">
    <subcellularLocation>
        <location evidence="1">Cell envelope</location>
    </subcellularLocation>
    <subcellularLocation>
        <location evidence="2">Cell outer membrane</location>
    </subcellularLocation>
    <subcellularLocation>
        <location evidence="3">Secreted</location>
    </subcellularLocation>
</comment>
<evidence type="ECO:0000256" key="5">
    <source>
        <dbReference type="ARBA" id="ARBA00022729"/>
    </source>
</evidence>
<accession>A0A5J4TZS7</accession>
<dbReference type="OrthoDB" id="10693253at2759"/>
<keyword evidence="7" id="KW-0998">Cell outer membrane</keyword>
<evidence type="ECO:0000256" key="4">
    <source>
        <dbReference type="ARBA" id="ARBA00022525"/>
    </source>
</evidence>
<dbReference type="Proteomes" id="UP000324800">
    <property type="component" value="Unassembled WGS sequence"/>
</dbReference>
<evidence type="ECO:0000256" key="3">
    <source>
        <dbReference type="ARBA" id="ARBA00004613"/>
    </source>
</evidence>
<comment type="caution">
    <text evidence="8">The sequence shown here is derived from an EMBL/GenBank/DDBJ whole genome shotgun (WGS) entry which is preliminary data.</text>
</comment>
<dbReference type="InterPro" id="IPR011050">
    <property type="entry name" value="Pectin_lyase_fold/virulence"/>
</dbReference>
<sequence length="467" mass="51524">IYIFTSIPATELSSTNFQLSNLSFQECSASGAGNNLHIRSPNTQNTGIAIAANSLVTVKVLSDLYTNEQYSNDYMGIDESKVNNGNAHYSDHQALFLAAQLGFITKEYYIQSTDSSDENDCSSSSPCKTIINILSQQLPTGFVKGLSISIFNLLNETSDQTNMIISSETKLNNIITIQSDGYMTRRTEYTKQSILTSLFDTPLFTISNTGRLKLFGLHFDNLNPFSTATTPLILISESYDNQNPQVIIKDCIFEQINHEANLLNHTLMITSGGTLLIENTLIQNYEFINGQRVIELGSSGQYLVDIVNSEFKNIHQDTNNQQGGAVISGNFDYGILLRIRDQCKFNNITSTGQGGAIYTTGDYVVIEINRVSFIQCKGISGGAIFASSKSRLSLTIDNQSEFKQCEIIGNNENQGGGAIYLMTQEWGFRSTQVNIRNSIFEECKSNNLEGGAILIKILSFESTCVID</sequence>
<reference evidence="8 9" key="1">
    <citation type="submission" date="2019-03" db="EMBL/GenBank/DDBJ databases">
        <title>Single cell metagenomics reveals metabolic interactions within the superorganism composed of flagellate Streblomastix strix and complex community of Bacteroidetes bacteria on its surface.</title>
        <authorList>
            <person name="Treitli S.C."/>
            <person name="Kolisko M."/>
            <person name="Husnik F."/>
            <person name="Keeling P."/>
            <person name="Hampl V."/>
        </authorList>
    </citation>
    <scope>NUCLEOTIDE SEQUENCE [LARGE SCALE GENOMIC DNA]</scope>
    <source>
        <strain evidence="8">ST1C</strain>
    </source>
</reference>
<evidence type="ECO:0000256" key="1">
    <source>
        <dbReference type="ARBA" id="ARBA00004196"/>
    </source>
</evidence>
<proteinExistence type="predicted"/>
<dbReference type="InterPro" id="IPR003368">
    <property type="entry name" value="POMP_repeat"/>
</dbReference>
<dbReference type="GO" id="GO:0005576">
    <property type="term" value="C:extracellular region"/>
    <property type="evidence" value="ECO:0007669"/>
    <property type="project" value="UniProtKB-SubCell"/>
</dbReference>
<name>A0A5J4TZS7_9EUKA</name>
<evidence type="ECO:0008006" key="10">
    <source>
        <dbReference type="Google" id="ProtNLM"/>
    </source>
</evidence>
<dbReference type="AlphaFoldDB" id="A0A5J4TZS7"/>
<evidence type="ECO:0000256" key="7">
    <source>
        <dbReference type="ARBA" id="ARBA00023237"/>
    </source>
</evidence>
<gene>
    <name evidence="8" type="ORF">EZS28_041528</name>
</gene>